<evidence type="ECO:0000256" key="3">
    <source>
        <dbReference type="ARBA" id="ARBA00023163"/>
    </source>
</evidence>
<dbReference type="GO" id="GO:0003677">
    <property type="term" value="F:DNA binding"/>
    <property type="evidence" value="ECO:0007669"/>
    <property type="project" value="UniProtKB-KW"/>
</dbReference>
<dbReference type="Pfam" id="PF12840">
    <property type="entry name" value="HTH_20"/>
    <property type="match status" value="1"/>
</dbReference>
<dbReference type="AlphaFoldDB" id="A0A0B2B914"/>
<protein>
    <submittedName>
        <fullName evidence="5">DNA-binding transcriptional ArsR family regulator</fullName>
    </submittedName>
</protein>
<dbReference type="PANTHER" id="PTHR33154">
    <property type="entry name" value="TRANSCRIPTIONAL REGULATOR, ARSR FAMILY"/>
    <property type="match status" value="1"/>
</dbReference>
<dbReference type="NCBIfam" id="NF033788">
    <property type="entry name" value="HTH_metalloreg"/>
    <property type="match status" value="1"/>
</dbReference>
<dbReference type="Gene3D" id="1.10.10.10">
    <property type="entry name" value="Winged helix-like DNA-binding domain superfamily/Winged helix DNA-binding domain"/>
    <property type="match status" value="1"/>
</dbReference>
<evidence type="ECO:0000313" key="6">
    <source>
        <dbReference type="Proteomes" id="UP000230842"/>
    </source>
</evidence>
<dbReference type="InterPro" id="IPR011991">
    <property type="entry name" value="ArsR-like_HTH"/>
</dbReference>
<dbReference type="InterPro" id="IPR051081">
    <property type="entry name" value="HTH_MetalResp_TranReg"/>
</dbReference>
<dbReference type="CDD" id="cd00090">
    <property type="entry name" value="HTH_ARSR"/>
    <property type="match status" value="1"/>
</dbReference>
<dbReference type="RefSeq" id="WP_039361842.1">
    <property type="nucleotide sequence ID" value="NZ_PGEZ01000002.1"/>
</dbReference>
<dbReference type="OrthoDB" id="9806976at2"/>
<reference evidence="5 6" key="1">
    <citation type="submission" date="2017-11" db="EMBL/GenBank/DDBJ databases">
        <title>Genomic Encyclopedia of Archaeal and Bacterial Type Strains, Phase II (KMG-II): From Individual Species to Whole Genera.</title>
        <authorList>
            <person name="Goeker M."/>
        </authorList>
    </citation>
    <scope>NUCLEOTIDE SEQUENCE [LARGE SCALE GENOMIC DNA]</scope>
    <source>
        <strain evidence="5 6">DSM 27763</strain>
    </source>
</reference>
<keyword evidence="1" id="KW-0805">Transcription regulation</keyword>
<keyword evidence="3" id="KW-0804">Transcription</keyword>
<keyword evidence="2 5" id="KW-0238">DNA-binding</keyword>
<dbReference type="EMBL" id="PGEZ01000002">
    <property type="protein sequence ID" value="PJJ53428.1"/>
    <property type="molecule type" value="Genomic_DNA"/>
</dbReference>
<organism evidence="5 6">
    <name type="scientific">Mumia flava</name>
    <dbReference type="NCBI Taxonomy" id="1348852"/>
    <lineage>
        <taxon>Bacteria</taxon>
        <taxon>Bacillati</taxon>
        <taxon>Actinomycetota</taxon>
        <taxon>Actinomycetes</taxon>
        <taxon>Propionibacteriales</taxon>
        <taxon>Nocardioidaceae</taxon>
        <taxon>Mumia</taxon>
    </lineage>
</organism>
<name>A0A0B2B914_9ACTN</name>
<keyword evidence="6" id="KW-1185">Reference proteome</keyword>
<gene>
    <name evidence="5" type="ORF">CLV56_2917</name>
</gene>
<comment type="caution">
    <text evidence="5">The sequence shown here is derived from an EMBL/GenBank/DDBJ whole genome shotgun (WGS) entry which is preliminary data.</text>
</comment>
<dbReference type="Proteomes" id="UP000230842">
    <property type="component" value="Unassembled WGS sequence"/>
</dbReference>
<dbReference type="SUPFAM" id="SSF46785">
    <property type="entry name" value="Winged helix' DNA-binding domain"/>
    <property type="match status" value="1"/>
</dbReference>
<evidence type="ECO:0000313" key="5">
    <source>
        <dbReference type="EMBL" id="PJJ53428.1"/>
    </source>
</evidence>
<dbReference type="PRINTS" id="PR00778">
    <property type="entry name" value="HTHARSR"/>
</dbReference>
<feature type="domain" description="HTH arsR-type" evidence="4">
    <location>
        <begin position="1"/>
        <end position="99"/>
    </location>
</feature>
<dbReference type="InterPro" id="IPR036390">
    <property type="entry name" value="WH_DNA-bd_sf"/>
</dbReference>
<dbReference type="InterPro" id="IPR036388">
    <property type="entry name" value="WH-like_DNA-bd_sf"/>
</dbReference>
<dbReference type="GO" id="GO:0003700">
    <property type="term" value="F:DNA-binding transcription factor activity"/>
    <property type="evidence" value="ECO:0007669"/>
    <property type="project" value="InterPro"/>
</dbReference>
<accession>A0A0B2B914</accession>
<evidence type="ECO:0000256" key="1">
    <source>
        <dbReference type="ARBA" id="ARBA00023015"/>
    </source>
</evidence>
<dbReference type="InterPro" id="IPR001845">
    <property type="entry name" value="HTH_ArsR_DNA-bd_dom"/>
</dbReference>
<dbReference type="PROSITE" id="PS50987">
    <property type="entry name" value="HTH_ARSR_2"/>
    <property type="match status" value="1"/>
</dbReference>
<evidence type="ECO:0000256" key="2">
    <source>
        <dbReference type="ARBA" id="ARBA00023125"/>
    </source>
</evidence>
<sequence>MSGRSAGALFDALGDPVRRVVLGLVSAGETPAGEIVAAVQQHAPMSQPAVSQHLRVLRDAGLVSVRADGTKRLYAVDPEAVSRARAWLESLVDPLAGIEQPLDALATEVARGRRAARRAAPAATRAEDAAAEAG</sequence>
<dbReference type="PANTHER" id="PTHR33154:SF33">
    <property type="entry name" value="TRANSCRIPTIONAL REPRESSOR SDPR"/>
    <property type="match status" value="1"/>
</dbReference>
<evidence type="ECO:0000259" key="4">
    <source>
        <dbReference type="PROSITE" id="PS50987"/>
    </source>
</evidence>
<proteinExistence type="predicted"/>
<dbReference type="SMART" id="SM00418">
    <property type="entry name" value="HTH_ARSR"/>
    <property type="match status" value="1"/>
</dbReference>